<dbReference type="PANTHER" id="PTHR24096:SF149">
    <property type="entry name" value="AMP-BINDING DOMAIN-CONTAINING PROTEIN-RELATED"/>
    <property type="match status" value="1"/>
</dbReference>
<comment type="similarity">
    <text evidence="2">Belongs to the ATP-dependent AMP-binding enzyme family.</text>
</comment>
<feature type="non-terminal residue" evidence="6">
    <location>
        <position position="148"/>
    </location>
</feature>
<evidence type="ECO:0000313" key="7">
    <source>
        <dbReference type="Proteomes" id="UP001331761"/>
    </source>
</evidence>
<evidence type="ECO:0000256" key="1">
    <source>
        <dbReference type="ARBA" id="ARBA00004275"/>
    </source>
</evidence>
<dbReference type="Gene3D" id="2.30.38.10">
    <property type="entry name" value="Luciferase, Domain 3"/>
    <property type="match status" value="1"/>
</dbReference>
<feature type="domain" description="AMP-dependent synthetase/ligase" evidence="5">
    <location>
        <begin position="4"/>
        <end position="133"/>
    </location>
</feature>
<gene>
    <name evidence="6" type="ORF">GCK32_018731</name>
</gene>
<keyword evidence="3" id="KW-0436">Ligase</keyword>
<dbReference type="GO" id="GO:0016405">
    <property type="term" value="F:CoA-ligase activity"/>
    <property type="evidence" value="ECO:0007669"/>
    <property type="project" value="TreeGrafter"/>
</dbReference>
<proteinExistence type="inferred from homology"/>
<comment type="caution">
    <text evidence="6">The sequence shown here is derived from an EMBL/GenBank/DDBJ whole genome shotgun (WGS) entry which is preliminary data.</text>
</comment>
<evidence type="ECO:0000256" key="3">
    <source>
        <dbReference type="ARBA" id="ARBA00022598"/>
    </source>
</evidence>
<dbReference type="AlphaFoldDB" id="A0AAN8J0P7"/>
<evidence type="ECO:0000256" key="2">
    <source>
        <dbReference type="ARBA" id="ARBA00006432"/>
    </source>
</evidence>
<accession>A0AAN8J0P7</accession>
<keyword evidence="7" id="KW-1185">Reference proteome</keyword>
<dbReference type="Gene3D" id="3.40.50.980">
    <property type="match status" value="1"/>
</dbReference>
<dbReference type="InterPro" id="IPR000873">
    <property type="entry name" value="AMP-dep_synth/lig_dom"/>
</dbReference>
<sequence length="148" mass="16323">MFFNSVHSYLPRILIIEPSQIVSLLKQPTMDDFKLNTMEYVLCGGLPIGRRTRKQFLERFTSVRYMTNGAGLLEAAPGAMIPNIGGRQNHDSVGCAISTGEIKVVCSATGKEMDLEGKGELCLRGPTVMQGYLNEDPHADEDGWYHTG</sequence>
<evidence type="ECO:0000256" key="4">
    <source>
        <dbReference type="ARBA" id="ARBA00023140"/>
    </source>
</evidence>
<comment type="subcellular location">
    <subcellularLocation>
        <location evidence="1">Peroxisome</location>
    </subcellularLocation>
</comment>
<organism evidence="6 7">
    <name type="scientific">Trichostrongylus colubriformis</name>
    <name type="common">Black scour worm</name>
    <dbReference type="NCBI Taxonomy" id="6319"/>
    <lineage>
        <taxon>Eukaryota</taxon>
        <taxon>Metazoa</taxon>
        <taxon>Ecdysozoa</taxon>
        <taxon>Nematoda</taxon>
        <taxon>Chromadorea</taxon>
        <taxon>Rhabditida</taxon>
        <taxon>Rhabditina</taxon>
        <taxon>Rhabditomorpha</taxon>
        <taxon>Strongyloidea</taxon>
        <taxon>Trichostrongylidae</taxon>
        <taxon>Trichostrongylus</taxon>
    </lineage>
</organism>
<dbReference type="PANTHER" id="PTHR24096">
    <property type="entry name" value="LONG-CHAIN-FATTY-ACID--COA LIGASE"/>
    <property type="match status" value="1"/>
</dbReference>
<name>A0AAN8J0P7_TRICO</name>
<protein>
    <recommendedName>
        <fullName evidence="5">AMP-dependent synthetase/ligase domain-containing protein</fullName>
    </recommendedName>
</protein>
<reference evidence="6 7" key="1">
    <citation type="submission" date="2019-10" db="EMBL/GenBank/DDBJ databases">
        <title>Assembly and Annotation for the nematode Trichostrongylus colubriformis.</title>
        <authorList>
            <person name="Martin J."/>
        </authorList>
    </citation>
    <scope>NUCLEOTIDE SEQUENCE [LARGE SCALE GENOMIC DNA]</scope>
    <source>
        <strain evidence="6">G859</strain>
        <tissue evidence="6">Whole worm</tissue>
    </source>
</reference>
<dbReference type="Proteomes" id="UP001331761">
    <property type="component" value="Unassembled WGS sequence"/>
</dbReference>
<keyword evidence="4" id="KW-0576">Peroxisome</keyword>
<dbReference type="Pfam" id="PF00501">
    <property type="entry name" value="AMP-binding"/>
    <property type="match status" value="1"/>
</dbReference>
<dbReference type="EMBL" id="WIXE01016528">
    <property type="protein sequence ID" value="KAK5972559.1"/>
    <property type="molecule type" value="Genomic_DNA"/>
</dbReference>
<evidence type="ECO:0000313" key="6">
    <source>
        <dbReference type="EMBL" id="KAK5972559.1"/>
    </source>
</evidence>
<dbReference type="SUPFAM" id="SSF56801">
    <property type="entry name" value="Acetyl-CoA synthetase-like"/>
    <property type="match status" value="1"/>
</dbReference>
<dbReference type="GO" id="GO:0005777">
    <property type="term" value="C:peroxisome"/>
    <property type="evidence" value="ECO:0007669"/>
    <property type="project" value="UniProtKB-SubCell"/>
</dbReference>
<evidence type="ECO:0000259" key="5">
    <source>
        <dbReference type="Pfam" id="PF00501"/>
    </source>
</evidence>